<name>A0A369Q775_9SPHN</name>
<keyword evidence="2" id="KW-1185">Reference proteome</keyword>
<evidence type="ECO:0000313" key="1">
    <source>
        <dbReference type="EMBL" id="RDC60250.1"/>
    </source>
</evidence>
<dbReference type="EMBL" id="QBKA01000002">
    <property type="protein sequence ID" value="RDC60250.1"/>
    <property type="molecule type" value="Genomic_DNA"/>
</dbReference>
<dbReference type="RefSeq" id="WP_115366444.1">
    <property type="nucleotide sequence ID" value="NZ_QBKA01000002.1"/>
</dbReference>
<dbReference type="AlphaFoldDB" id="A0A369Q775"/>
<proteinExistence type="predicted"/>
<dbReference type="OrthoDB" id="7432734at2"/>
<gene>
    <name evidence="1" type="ORF">HME9302_01451</name>
</gene>
<evidence type="ECO:0000313" key="2">
    <source>
        <dbReference type="Proteomes" id="UP000253727"/>
    </source>
</evidence>
<sequence length="116" mass="12767">MRAVVKTGASREAFHNTGAWTSDGNGTFIHRDLPITVAFPKDDDGVSRTCVVEAVLESRGTQSALKNSLKKSLGKPLKQQTSMIWMVQIDNGVRGLQFFTDEKSEKPKVRLIATAF</sequence>
<dbReference type="Proteomes" id="UP000253727">
    <property type="component" value="Unassembled WGS sequence"/>
</dbReference>
<reference evidence="1 2" key="1">
    <citation type="submission" date="2018-04" db="EMBL/GenBank/DDBJ databases">
        <title>Altererythrobacter sp. HME9302 genome sequencing and assembly.</title>
        <authorList>
            <person name="Kang H."/>
            <person name="Kim H."/>
            <person name="Joh K."/>
        </authorList>
    </citation>
    <scope>NUCLEOTIDE SEQUENCE [LARGE SCALE GENOMIC DNA]</scope>
    <source>
        <strain evidence="1 2">HME9302</strain>
    </source>
</reference>
<comment type="caution">
    <text evidence="1">The sequence shown here is derived from an EMBL/GenBank/DDBJ whole genome shotgun (WGS) entry which is preliminary data.</text>
</comment>
<organism evidence="1 2">
    <name type="scientific">Alteripontixanthobacter maritimus</name>
    <dbReference type="NCBI Taxonomy" id="2161824"/>
    <lineage>
        <taxon>Bacteria</taxon>
        <taxon>Pseudomonadati</taxon>
        <taxon>Pseudomonadota</taxon>
        <taxon>Alphaproteobacteria</taxon>
        <taxon>Sphingomonadales</taxon>
        <taxon>Erythrobacteraceae</taxon>
        <taxon>Alteripontixanthobacter</taxon>
    </lineage>
</organism>
<protein>
    <submittedName>
        <fullName evidence="1">Uncharacterized protein</fullName>
    </submittedName>
</protein>
<accession>A0A369Q775</accession>